<dbReference type="EMBL" id="BKAX01000003">
    <property type="protein sequence ID" value="GEQ05325.1"/>
    <property type="molecule type" value="Genomic_DNA"/>
</dbReference>
<evidence type="ECO:0000259" key="2">
    <source>
        <dbReference type="PROSITE" id="PS51671"/>
    </source>
</evidence>
<evidence type="ECO:0000256" key="1">
    <source>
        <dbReference type="HAMAP-Rule" id="MF_00707"/>
    </source>
</evidence>
<reference evidence="4 5" key="1">
    <citation type="journal article" date="2016" name="Front. Microbiol.">
        <title>Comprehensive Phylogenetic Analysis of Bovine Non-aureus Staphylococci Species Based on Whole-Genome Sequencing.</title>
        <authorList>
            <person name="Naushad S."/>
            <person name="Barkema H.W."/>
            <person name="Luby C."/>
            <person name="Condas L.A."/>
            <person name="Nobrega D.B."/>
            <person name="Carson D.A."/>
            <person name="De Buck J."/>
        </authorList>
    </citation>
    <scope>NUCLEOTIDE SEQUENCE [LARGE SCALE GENOMIC DNA]</scope>
    <source>
        <strain evidence="4 5">SNUC 1388</strain>
    </source>
</reference>
<evidence type="ECO:0000313" key="5">
    <source>
        <dbReference type="Proteomes" id="UP000283576"/>
    </source>
</evidence>
<comment type="caution">
    <text evidence="4">The sequence shown here is derived from an EMBL/GenBank/DDBJ whole genome shotgun (WGS) entry which is preliminary data.</text>
</comment>
<evidence type="ECO:0000313" key="6">
    <source>
        <dbReference type="Proteomes" id="UP000321057"/>
    </source>
</evidence>
<comment type="similarity">
    <text evidence="1">Belongs to the UPF0735 family.</text>
</comment>
<keyword evidence="6" id="KW-1185">Reference proteome</keyword>
<proteinExistence type="inferred from homology"/>
<dbReference type="PROSITE" id="PS51671">
    <property type="entry name" value="ACT"/>
    <property type="match status" value="1"/>
</dbReference>
<dbReference type="NCBIfam" id="NF003361">
    <property type="entry name" value="PRK04435.1"/>
    <property type="match status" value="1"/>
</dbReference>
<dbReference type="OrthoDB" id="9788773at2"/>
<dbReference type="RefSeq" id="WP_042738498.1">
    <property type="nucleotide sequence ID" value="NZ_BKAX01000003.1"/>
</dbReference>
<dbReference type="HAMAP" id="MF_00707">
    <property type="entry name" value="UPF0735"/>
    <property type="match status" value="1"/>
</dbReference>
<dbReference type="InterPro" id="IPR045865">
    <property type="entry name" value="ACT-like_dom_sf"/>
</dbReference>
<dbReference type="SUPFAM" id="SSF55021">
    <property type="entry name" value="ACT-like"/>
    <property type="match status" value="1"/>
</dbReference>
<gene>
    <name evidence="4" type="ORF">BUZ01_02995</name>
    <name evidence="3" type="ORF">SGA02_11530</name>
</gene>
<dbReference type="InterPro" id="IPR008310">
    <property type="entry name" value="UPF0735_ACT_dom-cont"/>
</dbReference>
<feature type="domain" description="ACT" evidence="2">
    <location>
        <begin position="74"/>
        <end position="149"/>
    </location>
</feature>
<dbReference type="InterPro" id="IPR002912">
    <property type="entry name" value="ACT_dom"/>
</dbReference>
<name>A0A0D0RNW9_STAGA</name>
<protein>
    <recommendedName>
        <fullName evidence="1">UPF0735 ACT domain-containing protein BUZ01_02995</fullName>
    </recommendedName>
</protein>
<sequence length="151" mass="17211">MDEKDYKKFYLIREDVLPESVVKTLKIKDLLKNDPSMSIFEAVKKFDLSRSAFYKYRDTIFPIDEKMEETREFTLILYVNDIVGMLAGVLNTISQLSLSVLTIHQSIPMEGRATITLSLDAKGTNLEVDDVIQALNKVDQVSKVDLISMTI</sequence>
<organism evidence="4 5">
    <name type="scientific">Staphylococcus gallinarum</name>
    <dbReference type="NCBI Taxonomy" id="1293"/>
    <lineage>
        <taxon>Bacteria</taxon>
        <taxon>Bacillati</taxon>
        <taxon>Bacillota</taxon>
        <taxon>Bacilli</taxon>
        <taxon>Bacillales</taxon>
        <taxon>Staphylococcaceae</taxon>
        <taxon>Staphylococcus</taxon>
    </lineage>
</organism>
<dbReference type="AlphaFoldDB" id="A0A0D0RNW9"/>
<dbReference type="Proteomes" id="UP000283576">
    <property type="component" value="Unassembled WGS sequence"/>
</dbReference>
<reference evidence="3 6" key="2">
    <citation type="submission" date="2019-07" db="EMBL/GenBank/DDBJ databases">
        <title>Whole genome shotgun sequence of Staphylococcus gallinarum NBRC 109767.</title>
        <authorList>
            <person name="Hosoyama A."/>
            <person name="Uohara A."/>
            <person name="Ohji S."/>
            <person name="Ichikawa N."/>
        </authorList>
    </citation>
    <scope>NUCLEOTIDE SEQUENCE [LARGE SCALE GENOMIC DNA]</scope>
    <source>
        <strain evidence="3 6">NBRC 109767</strain>
    </source>
</reference>
<dbReference type="Proteomes" id="UP000321057">
    <property type="component" value="Unassembled WGS sequence"/>
</dbReference>
<dbReference type="PIRSF" id="PIRSF025624">
    <property type="entry name" value="ACT_PheB"/>
    <property type="match status" value="1"/>
</dbReference>
<evidence type="ECO:0000313" key="3">
    <source>
        <dbReference type="EMBL" id="GEQ05325.1"/>
    </source>
</evidence>
<accession>A0A0D0RNW9</accession>
<dbReference type="EMBL" id="QXRZ01000001">
    <property type="protein sequence ID" value="RIL44964.1"/>
    <property type="molecule type" value="Genomic_DNA"/>
</dbReference>
<dbReference type="GeneID" id="93845016"/>
<dbReference type="Gene3D" id="3.30.70.260">
    <property type="match status" value="1"/>
</dbReference>
<evidence type="ECO:0000313" key="4">
    <source>
        <dbReference type="EMBL" id="RIL44964.1"/>
    </source>
</evidence>